<gene>
    <name evidence="1" type="ORF">F9L07_08640</name>
</gene>
<dbReference type="Proteomes" id="UP000449906">
    <property type="component" value="Unassembled WGS sequence"/>
</dbReference>
<accession>A0A7J5E0V1</accession>
<evidence type="ECO:0000313" key="2">
    <source>
        <dbReference type="Proteomes" id="UP000449906"/>
    </source>
</evidence>
<evidence type="ECO:0000313" key="1">
    <source>
        <dbReference type="EMBL" id="KAB2811896.1"/>
    </source>
</evidence>
<organism evidence="1 2">
    <name type="scientific">Nocardioides simplex</name>
    <name type="common">Arthrobacter simplex</name>
    <dbReference type="NCBI Taxonomy" id="2045"/>
    <lineage>
        <taxon>Bacteria</taxon>
        <taxon>Bacillati</taxon>
        <taxon>Actinomycetota</taxon>
        <taxon>Actinomycetes</taxon>
        <taxon>Propionibacteriales</taxon>
        <taxon>Nocardioidaceae</taxon>
        <taxon>Pimelobacter</taxon>
    </lineage>
</organism>
<reference evidence="1 2" key="1">
    <citation type="submission" date="2019-09" db="EMBL/GenBank/DDBJ databases">
        <title>Pimelobacter sp. isolated from Paulinella.</title>
        <authorList>
            <person name="Jeong S.E."/>
        </authorList>
    </citation>
    <scope>NUCLEOTIDE SEQUENCE [LARGE SCALE GENOMIC DNA]</scope>
    <source>
        <strain evidence="1 2">Pch-N</strain>
    </source>
</reference>
<dbReference type="AlphaFoldDB" id="A0A7J5E0V1"/>
<comment type="caution">
    <text evidence="1">The sequence shown here is derived from an EMBL/GenBank/DDBJ whole genome shotgun (WGS) entry which is preliminary data.</text>
</comment>
<dbReference type="RefSeq" id="WP_151579317.1">
    <property type="nucleotide sequence ID" value="NZ_CP182503.1"/>
</dbReference>
<dbReference type="EMBL" id="WBVM01000001">
    <property type="protein sequence ID" value="KAB2811896.1"/>
    <property type="molecule type" value="Genomic_DNA"/>
</dbReference>
<protein>
    <submittedName>
        <fullName evidence="1">Uncharacterized protein</fullName>
    </submittedName>
</protein>
<name>A0A7J5E0V1_NOCSI</name>
<sequence length="174" mass="18287">MDLHRADDDVVADDPFWSVVRRRHPDLTVVLLPEEPPDDRPPTPPDEARAHATRLAQAWAVLAPVLSAVPPPSVRWAVRDDGEALVLDKALPGAGPELLAATALLLGEAGWRLRPGSRGGAPRLDATDGHLELTGRSGAAATTLSLAAPAVRLPDDVRREVRDGLVALVAGGAS</sequence>
<proteinExistence type="predicted"/>